<keyword evidence="5" id="KW-0472">Membrane</keyword>
<dbReference type="RefSeq" id="WP_012791413.1">
    <property type="nucleotide sequence ID" value="NC_013132.1"/>
</dbReference>
<dbReference type="Proteomes" id="UP000002215">
    <property type="component" value="Chromosome"/>
</dbReference>
<proteinExistence type="predicted"/>
<evidence type="ECO:0000313" key="8">
    <source>
        <dbReference type="Proteomes" id="UP000002215"/>
    </source>
</evidence>
<dbReference type="Gene3D" id="1.10.760.10">
    <property type="entry name" value="Cytochrome c-like domain"/>
    <property type="match status" value="2"/>
</dbReference>
<feature type="transmembrane region" description="Helical" evidence="5">
    <location>
        <begin position="12"/>
        <end position="31"/>
    </location>
</feature>
<dbReference type="KEGG" id="cpi:Cpin_3778"/>
<dbReference type="PROSITE" id="PS51007">
    <property type="entry name" value="CYTC"/>
    <property type="match status" value="2"/>
</dbReference>
<keyword evidence="2 4" id="KW-0479">Metal-binding</keyword>
<feature type="domain" description="Cytochrome c" evidence="6">
    <location>
        <begin position="48"/>
        <end position="194"/>
    </location>
</feature>
<name>A0A979G5S2_CHIPD</name>
<accession>A0A979G5S2</accession>
<dbReference type="AlphaFoldDB" id="A0A979G5S2"/>
<dbReference type="PANTHER" id="PTHR35008">
    <property type="entry name" value="BLL4482 PROTEIN-RELATED"/>
    <property type="match status" value="1"/>
</dbReference>
<evidence type="ECO:0000313" key="7">
    <source>
        <dbReference type="EMBL" id="ACU61240.1"/>
    </source>
</evidence>
<reference evidence="8" key="1">
    <citation type="submission" date="2009-08" db="EMBL/GenBank/DDBJ databases">
        <title>The complete genome of Chitinophaga pinensis DSM 2588.</title>
        <authorList>
            <consortium name="US DOE Joint Genome Institute (JGI-PGF)"/>
            <person name="Lucas S."/>
            <person name="Copeland A."/>
            <person name="Lapidus A."/>
            <person name="Glavina del Rio T."/>
            <person name="Dalin E."/>
            <person name="Tice H."/>
            <person name="Bruce D."/>
            <person name="Goodwin L."/>
            <person name="Pitluck S."/>
            <person name="Kyrpides N."/>
            <person name="Mavromatis K."/>
            <person name="Ivanova N."/>
            <person name="Mikhailova N."/>
            <person name="Sims D."/>
            <person name="Meinche L."/>
            <person name="Brettin T."/>
            <person name="Detter J.C."/>
            <person name="Han C."/>
            <person name="Larimer F."/>
            <person name="Land M."/>
            <person name="Hauser L."/>
            <person name="Markowitz V."/>
            <person name="Cheng J.-F."/>
            <person name="Hugenholtz P."/>
            <person name="Woyke T."/>
            <person name="Wu D."/>
            <person name="Spring S."/>
            <person name="Klenk H.-P."/>
            <person name="Eisen J.A."/>
        </authorList>
    </citation>
    <scope>NUCLEOTIDE SEQUENCE [LARGE SCALE GENOMIC DNA]</scope>
    <source>
        <strain evidence="8">ATCC 43595 / DSM 2588 / LMG 13176 / NBRC 15968 / NCIMB 11800 / UQM 2034</strain>
    </source>
</reference>
<dbReference type="SUPFAM" id="SSF46626">
    <property type="entry name" value="Cytochrome c"/>
    <property type="match status" value="2"/>
</dbReference>
<dbReference type="OrthoDB" id="9811395at2"/>
<dbReference type="Pfam" id="PF13442">
    <property type="entry name" value="Cytochrome_CBB3"/>
    <property type="match status" value="1"/>
</dbReference>
<evidence type="ECO:0000259" key="6">
    <source>
        <dbReference type="PROSITE" id="PS51007"/>
    </source>
</evidence>
<dbReference type="GO" id="GO:0009055">
    <property type="term" value="F:electron transfer activity"/>
    <property type="evidence" value="ECO:0007669"/>
    <property type="project" value="InterPro"/>
</dbReference>
<dbReference type="InterPro" id="IPR051459">
    <property type="entry name" value="Cytochrome_c-type_DH"/>
</dbReference>
<evidence type="ECO:0000256" key="2">
    <source>
        <dbReference type="ARBA" id="ARBA00022723"/>
    </source>
</evidence>
<keyword evidence="5" id="KW-1133">Transmembrane helix</keyword>
<evidence type="ECO:0000256" key="3">
    <source>
        <dbReference type="ARBA" id="ARBA00023004"/>
    </source>
</evidence>
<dbReference type="Pfam" id="PF02433">
    <property type="entry name" value="FixO"/>
    <property type="match status" value="1"/>
</dbReference>
<reference evidence="7 8" key="2">
    <citation type="journal article" date="2010" name="Stand. Genomic Sci.">
        <title>Complete genome sequence of Chitinophaga pinensis type strain (UQM 2034).</title>
        <authorList>
            <person name="Glavina Del Rio T."/>
            <person name="Abt B."/>
            <person name="Spring S."/>
            <person name="Lapidus A."/>
            <person name="Nolan M."/>
            <person name="Tice H."/>
            <person name="Copeland A."/>
            <person name="Cheng J.F."/>
            <person name="Chen F."/>
            <person name="Bruce D."/>
            <person name="Goodwin L."/>
            <person name="Pitluck S."/>
            <person name="Ivanova N."/>
            <person name="Mavromatis K."/>
            <person name="Mikhailova N."/>
            <person name="Pati A."/>
            <person name="Chen A."/>
            <person name="Palaniappan K."/>
            <person name="Land M."/>
            <person name="Hauser L."/>
            <person name="Chang Y.J."/>
            <person name="Jeffries C.D."/>
            <person name="Chain P."/>
            <person name="Saunders E."/>
            <person name="Detter J.C."/>
            <person name="Brettin T."/>
            <person name="Rohde M."/>
            <person name="Goker M."/>
            <person name="Bristow J."/>
            <person name="Eisen J.A."/>
            <person name="Markowitz V."/>
            <person name="Hugenholtz P."/>
            <person name="Kyrpides N.C."/>
            <person name="Klenk H.P."/>
            <person name="Lucas S."/>
        </authorList>
    </citation>
    <scope>NUCLEOTIDE SEQUENCE [LARGE SCALE GENOMIC DNA]</scope>
    <source>
        <strain evidence="8">ATCC 43595 / DSM 2588 / LMG 13176 / NBRC 15968 / NCIMB 11800 / UQM 2034</strain>
    </source>
</reference>
<gene>
    <name evidence="7" type="ordered locus">Cpin_3778</name>
</gene>
<keyword evidence="1 4" id="KW-0349">Heme</keyword>
<dbReference type="InterPro" id="IPR036909">
    <property type="entry name" value="Cyt_c-like_dom_sf"/>
</dbReference>
<keyword evidence="5" id="KW-0812">Transmembrane</keyword>
<keyword evidence="3 4" id="KW-0408">Iron</keyword>
<evidence type="ECO:0000256" key="1">
    <source>
        <dbReference type="ARBA" id="ARBA00022617"/>
    </source>
</evidence>
<sequence length="331" mass="36147">MELFDNHKTLYSTALGLFLVLTLGVAILPAISNEQNNAPLPDAPVLSEDAVKGKALFVANGCVACHTQQVRNVEMDKIWGGRPGIAADYADNHRTDLLHNTATLMGTERTGPDLTNVGKRQPSRDWQLVHLFNPRTVVEQSIMPAYSWLFTIKDSVQEGDVVVNVPEAFLTSTHQKVVATREALQLVAYLQSLQQVQLPDGKNPLFLYKREQVAGNKEGAVEEFDGAALYANNCQSCHQPNGEGLKGAFPPLKGSKIVLNDDPELMVDIIMNGYSGRVQEGFGEMPAVGTLNKLSAGEVAAIMNHERSSWGNNGRKVTEAQVKAIMEKVKK</sequence>
<dbReference type="InterPro" id="IPR009056">
    <property type="entry name" value="Cyt_c-like_dom"/>
</dbReference>
<dbReference type="GO" id="GO:0046872">
    <property type="term" value="F:metal ion binding"/>
    <property type="evidence" value="ECO:0007669"/>
    <property type="project" value="UniProtKB-KW"/>
</dbReference>
<evidence type="ECO:0000256" key="4">
    <source>
        <dbReference type="PROSITE-ProRule" id="PRU00433"/>
    </source>
</evidence>
<evidence type="ECO:0000256" key="5">
    <source>
        <dbReference type="SAM" id="Phobius"/>
    </source>
</evidence>
<dbReference type="InterPro" id="IPR003468">
    <property type="entry name" value="Cyt_c_oxidase_monohaem-su/FixO"/>
</dbReference>
<dbReference type="GO" id="GO:0020037">
    <property type="term" value="F:heme binding"/>
    <property type="evidence" value="ECO:0007669"/>
    <property type="project" value="InterPro"/>
</dbReference>
<organism evidence="7 8">
    <name type="scientific">Chitinophaga pinensis (strain ATCC 43595 / DSM 2588 / LMG 13176 / NBRC 15968 / NCIMB 11800 / UQM 2034)</name>
    <dbReference type="NCBI Taxonomy" id="485918"/>
    <lineage>
        <taxon>Bacteria</taxon>
        <taxon>Pseudomonadati</taxon>
        <taxon>Bacteroidota</taxon>
        <taxon>Chitinophagia</taxon>
        <taxon>Chitinophagales</taxon>
        <taxon>Chitinophagaceae</taxon>
        <taxon>Chitinophaga</taxon>
    </lineage>
</organism>
<dbReference type="PANTHER" id="PTHR35008:SF8">
    <property type="entry name" value="ALCOHOL DEHYDROGENASE CYTOCHROME C SUBUNIT"/>
    <property type="match status" value="1"/>
</dbReference>
<dbReference type="EMBL" id="CP001699">
    <property type="protein sequence ID" value="ACU61240.1"/>
    <property type="molecule type" value="Genomic_DNA"/>
</dbReference>
<protein>
    <submittedName>
        <fullName evidence="7">Cytochrome C oxidase mono-heme subunit/FixO</fullName>
    </submittedName>
</protein>
<feature type="domain" description="Cytochrome c" evidence="6">
    <location>
        <begin position="221"/>
        <end position="331"/>
    </location>
</feature>